<dbReference type="PANTHER" id="PTHR36848">
    <property type="entry name" value="DNA-BINDING PROTEIN (PUTATIVE SECRETED PROTEIN)-RELATED"/>
    <property type="match status" value="1"/>
</dbReference>
<dbReference type="EMBL" id="BAMD01000005">
    <property type="protein sequence ID" value="GAF02109.1"/>
    <property type="molecule type" value="Genomic_DNA"/>
</dbReference>
<dbReference type="eggNOG" id="COG3250">
    <property type="taxonomic scope" value="Bacteria"/>
</dbReference>
<evidence type="ECO:0000313" key="2">
    <source>
        <dbReference type="EMBL" id="GAF02109.1"/>
    </source>
</evidence>
<dbReference type="Pfam" id="PF17132">
    <property type="entry name" value="Glyco_hydro_106"/>
    <property type="match status" value="2"/>
</dbReference>
<reference evidence="2 3" key="1">
    <citation type="journal article" date="2014" name="Genome Announc.">
        <title>Draft Genome Sequence of Cytophaga fermentans JCM 21142T, a Facultative Anaerobe Isolated from Marine Mud.</title>
        <authorList>
            <person name="Starns D."/>
            <person name="Oshima K."/>
            <person name="Suda W."/>
            <person name="Iino T."/>
            <person name="Yuki M."/>
            <person name="Inoue J."/>
            <person name="Kitamura K."/>
            <person name="Iida T."/>
            <person name="Darby A."/>
            <person name="Hattori M."/>
            <person name="Ohkuma M."/>
        </authorList>
    </citation>
    <scope>NUCLEOTIDE SEQUENCE [LARGE SCALE GENOMIC DNA]</scope>
    <source>
        <strain evidence="2 3">JCM 21142</strain>
    </source>
</reference>
<keyword evidence="1" id="KW-0732">Signal</keyword>
<organism evidence="2 3">
    <name type="scientific">Saccharicrinis fermentans DSM 9555 = JCM 21142</name>
    <dbReference type="NCBI Taxonomy" id="869213"/>
    <lineage>
        <taxon>Bacteria</taxon>
        <taxon>Pseudomonadati</taxon>
        <taxon>Bacteroidota</taxon>
        <taxon>Bacteroidia</taxon>
        <taxon>Marinilabiliales</taxon>
        <taxon>Marinilabiliaceae</taxon>
        <taxon>Saccharicrinis</taxon>
    </lineage>
</organism>
<dbReference type="InterPro" id="IPR053161">
    <property type="entry name" value="Ulvan_degrading_GH"/>
</dbReference>
<keyword evidence="3" id="KW-1185">Reference proteome</keyword>
<comment type="caution">
    <text evidence="2">The sequence shown here is derived from an EMBL/GenBank/DDBJ whole genome shotgun (WGS) entry which is preliminary data.</text>
</comment>
<dbReference type="PANTHER" id="PTHR36848:SF2">
    <property type="entry name" value="SECRETED PROTEIN"/>
    <property type="match status" value="1"/>
</dbReference>
<dbReference type="AlphaFoldDB" id="W7YHT0"/>
<gene>
    <name evidence="2" type="ORF">JCM21142_2736</name>
</gene>
<accession>W7YHT0</accession>
<sequence>MLSYLKNACSISLILFAAFSLESCQTNIQWPEESVDTKPGTRWWWMGSAVDKTNLSKNMEAYADAGIGSLEITPIYGIQGNDSNEIDFLSDKWMQMYIHSQQEALRLGMKIDMNTGTGWPFGGPDITPTDAASKLLVKEFNLSTGERLKELIIPEENRQKEIATLACLMAFSEKGEKLDLTNQVSQHKLHWQAPKGKWKLIALFEGNTFQQVKRAAPGGKGLVLNHFSEKSVLKYLHKFTHAFKERNAPVPNYFFNDSYEVYQADWTPHLLTAFEKMQGYRLQDYLPQFLDTSGGDTTARLISDYRETLSELLLQNFTIPWTQWAHDMKSKTRNQAHGSPANLIDIYAAVDIPECEGFGLSDFHINGLRSDSLTRHNDSDLSMLKYASSAAHITGKRFTSSETFTWLTEHFRTSFSQCKPDLDLMFVSGVNRVYFHGTTYSPEDAIWPGWKFYASIDMSPSNPLWCNAKPFFKYISRVQSFMQMGKPDNDFLVYLPIYDMWHDLDGRMLMFSIHKMKERAPEFINVVNEISQAGYDMDYISDQLISTTQTDNHSLLTSGGSSYKAIIVPSAHKMPIETLQKLIDLAQQGAKVVFLNDYPTDVPGFSNLNKRRKQFKTLINMLPPHKSDLALSTHWGKVASLPGQISKTP</sequence>
<feature type="chain" id="PRO_5004904290" description="Glycosyl hydrolase family 2" evidence="1">
    <location>
        <begin position="18"/>
        <end position="649"/>
    </location>
</feature>
<evidence type="ECO:0008006" key="4">
    <source>
        <dbReference type="Google" id="ProtNLM"/>
    </source>
</evidence>
<proteinExistence type="predicted"/>
<dbReference type="RefSeq" id="WP_200871216.1">
    <property type="nucleotide sequence ID" value="NZ_BAMD01000005.1"/>
</dbReference>
<protein>
    <recommendedName>
        <fullName evidence="4">Glycosyl hydrolase family 2</fullName>
    </recommendedName>
</protein>
<evidence type="ECO:0000313" key="3">
    <source>
        <dbReference type="Proteomes" id="UP000019402"/>
    </source>
</evidence>
<dbReference type="STRING" id="869213.GCA_000517085_04206"/>
<feature type="signal peptide" evidence="1">
    <location>
        <begin position="1"/>
        <end position="17"/>
    </location>
</feature>
<evidence type="ECO:0000256" key="1">
    <source>
        <dbReference type="SAM" id="SignalP"/>
    </source>
</evidence>
<name>W7YHT0_9BACT</name>
<dbReference type="Proteomes" id="UP000019402">
    <property type="component" value="Unassembled WGS sequence"/>
</dbReference>